<feature type="active site" description="Nucleophile" evidence="7">
    <location>
        <position position="335"/>
    </location>
</feature>
<dbReference type="Pfam" id="PF07685">
    <property type="entry name" value="GATase_3"/>
    <property type="match status" value="1"/>
</dbReference>
<evidence type="ECO:0000256" key="2">
    <source>
        <dbReference type="ARBA" id="ARBA00022598"/>
    </source>
</evidence>
<organism evidence="10 11">
    <name type="scientific">Peptostreptococcus porci</name>
    <dbReference type="NCBI Taxonomy" id="2652282"/>
    <lineage>
        <taxon>Bacteria</taxon>
        <taxon>Bacillati</taxon>
        <taxon>Bacillota</taxon>
        <taxon>Clostridia</taxon>
        <taxon>Peptostreptococcales</taxon>
        <taxon>Peptostreptococcaceae</taxon>
        <taxon>Peptostreptococcus</taxon>
    </lineage>
</organism>
<dbReference type="NCBIfam" id="TIGR00379">
    <property type="entry name" value="cobB"/>
    <property type="match status" value="1"/>
</dbReference>
<dbReference type="EC" id="6.3.5.11" evidence="7"/>
<feature type="site" description="Increases nucleophilicity of active site Cys" evidence="7">
    <location>
        <position position="439"/>
    </location>
</feature>
<evidence type="ECO:0000256" key="6">
    <source>
        <dbReference type="ARBA" id="ARBA00022962"/>
    </source>
</evidence>
<dbReference type="CDD" id="cd03130">
    <property type="entry name" value="GATase1_CobB"/>
    <property type="match status" value="1"/>
</dbReference>
<dbReference type="GO" id="GO:0005524">
    <property type="term" value="F:ATP binding"/>
    <property type="evidence" value="ECO:0007669"/>
    <property type="project" value="UniProtKB-UniRule"/>
</dbReference>
<dbReference type="GO" id="GO:0042242">
    <property type="term" value="F:cobyrinic acid a,c-diamide synthase activity"/>
    <property type="evidence" value="ECO:0007669"/>
    <property type="project" value="UniProtKB-UniRule"/>
</dbReference>
<sequence length="461" mass="52103">MKKIVIAGVSSGVGKTTVSLGLMKALKNRNKRVQPFKVGPDYIDPMYHRFVTGEYSKNLDSYMLDDEQIKYVFKTAAENKDISVVEGVMGLYDGVGSDINKCSTSNISKLLKSPVILIINGQSLGASAAAMALGYKNLDKNVDIVGIIINNVKTNRHYNILKEAIEKYCAIEVLGYLPPCDEIKLESRHLGLFPADQATDLENKLDRVAELMEEHIDIDRIIELSESEMIHSTFELNMFYDDPEVRALARGKKVAIAYDQAFNFYYRDNIDLFKKIGVEVIEFSPLNDERVPDADFIYLGGGFPEIFARELEQNESMKKSIREQHEAGKPIYAECGGLMYLGDYMLDTEGNRFEMVGALDGYSQMTKSLKRFGYCVATAKEDNLISYKGQQICGHEFHHSVFVSDEKTSFTVQKFSDGRIIDEWEGGYCKNNTLATYLHIHFYNNLSIVCYILSCVEKNKK</sequence>
<dbReference type="Gene3D" id="3.40.50.300">
    <property type="entry name" value="P-loop containing nucleotide triphosphate hydrolases"/>
    <property type="match status" value="2"/>
</dbReference>
<name>A0A6N7WZK4_9FIRM</name>
<keyword evidence="7" id="KW-0169">Cobalamin biosynthesis</keyword>
<dbReference type="Proteomes" id="UP000440713">
    <property type="component" value="Unassembled WGS sequence"/>
</dbReference>
<dbReference type="InterPro" id="IPR004484">
    <property type="entry name" value="CbiA/CobB_synth"/>
</dbReference>
<evidence type="ECO:0000256" key="1">
    <source>
        <dbReference type="ARBA" id="ARBA00001946"/>
    </source>
</evidence>
<feature type="domain" description="CobQ/CobB/MinD/ParA nucleotide binding" evidence="8">
    <location>
        <begin position="4"/>
        <end position="190"/>
    </location>
</feature>
<keyword evidence="6 7" id="KW-0315">Glutamine amidotransferase</keyword>
<feature type="domain" description="CobB/CobQ-like glutamine amidotransferase" evidence="9">
    <location>
        <begin position="253"/>
        <end position="445"/>
    </location>
</feature>
<dbReference type="EMBL" id="VUNE01000002">
    <property type="protein sequence ID" value="MST62315.1"/>
    <property type="molecule type" value="Genomic_DNA"/>
</dbReference>
<comment type="caution">
    <text evidence="10">The sequence shown here is derived from an EMBL/GenBank/DDBJ whole genome shotgun (WGS) entry which is preliminary data.</text>
</comment>
<evidence type="ECO:0000313" key="11">
    <source>
        <dbReference type="Proteomes" id="UP000440713"/>
    </source>
</evidence>
<dbReference type="PANTHER" id="PTHR43873">
    <property type="entry name" value="COBYRINATE A,C-DIAMIDE SYNTHASE"/>
    <property type="match status" value="1"/>
</dbReference>
<gene>
    <name evidence="7" type="primary">cbiA</name>
    <name evidence="10" type="ORF">FYJ71_04905</name>
</gene>
<evidence type="ECO:0000256" key="5">
    <source>
        <dbReference type="ARBA" id="ARBA00022842"/>
    </source>
</evidence>
<evidence type="ECO:0000256" key="4">
    <source>
        <dbReference type="ARBA" id="ARBA00022840"/>
    </source>
</evidence>
<dbReference type="InterPro" id="IPR002586">
    <property type="entry name" value="CobQ/CobB/MinD/ParA_Nub-bd_dom"/>
</dbReference>
<reference evidence="10 11" key="1">
    <citation type="submission" date="2019-08" db="EMBL/GenBank/DDBJ databases">
        <title>In-depth cultivation of the pig gut microbiome towards novel bacterial diversity and tailored functional studies.</title>
        <authorList>
            <person name="Wylensek D."/>
            <person name="Hitch T.C.A."/>
            <person name="Clavel T."/>
        </authorList>
    </citation>
    <scope>NUCLEOTIDE SEQUENCE [LARGE SCALE GENOMIC DNA]</scope>
    <source>
        <strain evidence="10 11">WCA-SAB-591-4A-A</strain>
    </source>
</reference>
<dbReference type="Gene3D" id="3.40.50.880">
    <property type="match status" value="1"/>
</dbReference>
<keyword evidence="11" id="KW-1185">Reference proteome</keyword>
<dbReference type="UniPathway" id="UPA00148">
    <property type="reaction ID" value="UER00231"/>
</dbReference>
<comment type="domain">
    <text evidence="7">Comprises of two domains. The C-terminal domain contains the binding site for glutamine and catalyzes the hydrolysis of this substrate to glutamate and ammonia. The N-terminal domain is anticipated to bind ATP and cobyrinate and catalyzes the ultimate synthesis of the diamide product. The ammonia produced via the glutaminase domain is probably translocated to the adjacent domain via a molecular tunnel, where it reacts with an activated intermediate.</text>
</comment>
<comment type="pathway">
    <text evidence="7">Cofactor biosynthesis; adenosylcobalamin biosynthesis; cob(II)yrinate a,c-diamide from sirohydrochlorin (anaerobic route): step 10/10.</text>
</comment>
<dbReference type="InterPro" id="IPR027417">
    <property type="entry name" value="P-loop_NTPase"/>
</dbReference>
<dbReference type="Pfam" id="PF01656">
    <property type="entry name" value="CbiA"/>
    <property type="match status" value="1"/>
</dbReference>
<proteinExistence type="inferred from homology"/>
<dbReference type="AlphaFoldDB" id="A0A6N7WZK4"/>
<evidence type="ECO:0000256" key="3">
    <source>
        <dbReference type="ARBA" id="ARBA00022741"/>
    </source>
</evidence>
<keyword evidence="5 7" id="KW-0460">Magnesium</keyword>
<dbReference type="HAMAP" id="MF_00027">
    <property type="entry name" value="CobB_CbiA"/>
    <property type="match status" value="1"/>
</dbReference>
<evidence type="ECO:0000256" key="7">
    <source>
        <dbReference type="HAMAP-Rule" id="MF_00027"/>
    </source>
</evidence>
<keyword evidence="2 7" id="KW-0436">Ligase</keyword>
<protein>
    <recommendedName>
        <fullName evidence="7">Cobyrinate a,c-diamide synthase</fullName>
        <ecNumber evidence="7">6.3.5.11</ecNumber>
    </recommendedName>
    <alternativeName>
        <fullName evidence="7">Cobyrinic acid a,c-diamide synthetase</fullName>
    </alternativeName>
</protein>
<accession>A0A6N7WZK4</accession>
<dbReference type="PANTHER" id="PTHR43873:SF1">
    <property type="entry name" value="COBYRINATE A,C-DIAMIDE SYNTHASE"/>
    <property type="match status" value="1"/>
</dbReference>
<dbReference type="InterPro" id="IPR029062">
    <property type="entry name" value="Class_I_gatase-like"/>
</dbReference>
<keyword evidence="4 7" id="KW-0067">ATP-binding</keyword>
<comment type="catalytic activity">
    <reaction evidence="7">
        <text>cob(II)yrinate + 2 L-glutamine + 2 ATP + 2 H2O = cob(II)yrinate a,c diamide + 2 L-glutamate + 2 ADP + 2 phosphate + 2 H(+)</text>
        <dbReference type="Rhea" id="RHEA:26289"/>
        <dbReference type="ChEBI" id="CHEBI:15377"/>
        <dbReference type="ChEBI" id="CHEBI:15378"/>
        <dbReference type="ChEBI" id="CHEBI:29985"/>
        <dbReference type="ChEBI" id="CHEBI:30616"/>
        <dbReference type="ChEBI" id="CHEBI:43474"/>
        <dbReference type="ChEBI" id="CHEBI:58359"/>
        <dbReference type="ChEBI" id="CHEBI:58537"/>
        <dbReference type="ChEBI" id="CHEBI:58894"/>
        <dbReference type="ChEBI" id="CHEBI:456216"/>
        <dbReference type="EC" id="6.3.5.11"/>
    </reaction>
</comment>
<evidence type="ECO:0000313" key="10">
    <source>
        <dbReference type="EMBL" id="MST62315.1"/>
    </source>
</evidence>
<dbReference type="InterPro" id="IPR011698">
    <property type="entry name" value="GATase_3"/>
</dbReference>
<dbReference type="SUPFAM" id="SSF52540">
    <property type="entry name" value="P-loop containing nucleoside triphosphate hydrolases"/>
    <property type="match status" value="1"/>
</dbReference>
<comment type="miscellaneous">
    <text evidence="7">The a and c carboxylates of cobyrinate are activated for nucleophilic attack via formation of a phosphorylated intermediate by ATP. CbiA catalyzes first the amidation of the c-carboxylate, and then that of the a-carboxylate.</text>
</comment>
<dbReference type="GO" id="GO:0009236">
    <property type="term" value="P:cobalamin biosynthetic process"/>
    <property type="evidence" value="ECO:0007669"/>
    <property type="project" value="UniProtKB-UniRule"/>
</dbReference>
<dbReference type="PROSITE" id="PS51274">
    <property type="entry name" value="GATASE_COBBQ"/>
    <property type="match status" value="1"/>
</dbReference>
<dbReference type="CDD" id="cd05388">
    <property type="entry name" value="CobB_N"/>
    <property type="match status" value="1"/>
</dbReference>
<comment type="cofactor">
    <cofactor evidence="1 7">
        <name>Mg(2+)</name>
        <dbReference type="ChEBI" id="CHEBI:18420"/>
    </cofactor>
</comment>
<evidence type="ECO:0000259" key="9">
    <source>
        <dbReference type="Pfam" id="PF07685"/>
    </source>
</evidence>
<dbReference type="RefSeq" id="WP_154537709.1">
    <property type="nucleotide sequence ID" value="NZ_VUNE01000002.1"/>
</dbReference>
<dbReference type="NCBIfam" id="NF002204">
    <property type="entry name" value="PRK01077.1"/>
    <property type="match status" value="1"/>
</dbReference>
<comment type="function">
    <text evidence="7">Catalyzes the ATP-dependent amidation of the two carboxylate groups at positions a and c of cobyrinate, using either L-glutamine or ammonia as the nitrogen source.</text>
</comment>
<evidence type="ECO:0000259" key="8">
    <source>
        <dbReference type="Pfam" id="PF01656"/>
    </source>
</evidence>
<keyword evidence="3 7" id="KW-0547">Nucleotide-binding</keyword>
<dbReference type="SUPFAM" id="SSF52317">
    <property type="entry name" value="Class I glutamine amidotransferase-like"/>
    <property type="match status" value="1"/>
</dbReference>
<comment type="similarity">
    <text evidence="7">Belongs to the CobB/CbiA family.</text>
</comment>